<evidence type="ECO:0000313" key="7">
    <source>
        <dbReference type="Proteomes" id="UP000185511"/>
    </source>
</evidence>
<protein>
    <submittedName>
        <fullName evidence="6">Transcriptional regulator, TetR family</fullName>
    </submittedName>
</protein>
<dbReference type="SUPFAM" id="SSF48498">
    <property type="entry name" value="Tetracyclin repressor-like, C-terminal domain"/>
    <property type="match status" value="1"/>
</dbReference>
<name>A0AAC9PSP7_9PSEU</name>
<evidence type="ECO:0000256" key="4">
    <source>
        <dbReference type="PROSITE-ProRule" id="PRU00335"/>
    </source>
</evidence>
<feature type="DNA-binding region" description="H-T-H motif" evidence="4">
    <location>
        <begin position="28"/>
        <end position="47"/>
    </location>
</feature>
<dbReference type="Gene3D" id="1.10.10.60">
    <property type="entry name" value="Homeodomain-like"/>
    <property type="match status" value="1"/>
</dbReference>
<evidence type="ECO:0000256" key="2">
    <source>
        <dbReference type="ARBA" id="ARBA00023125"/>
    </source>
</evidence>
<sequence length="230" mass="24940">MPAVGLDRESVVGAALDIAAEGGFAAMSMRVLAERLSVTPMAIYRYVENRESLNRIVADEAGKLIRPRLDPAAPWHRNAREWARAQRSGLRRFPGLAAWLTANGPAGEQAYRLLDDLARSMLKAGFDDEATARACAMIMSWVFSRVSVEDAADARARQAVPSRARAFVSGLSSLDTARYPAASRIGSRFFTLSMDTIFESGLDAVLAGCLRRAEEAAETPENGSAPAEHR</sequence>
<evidence type="ECO:0000259" key="5">
    <source>
        <dbReference type="PROSITE" id="PS50977"/>
    </source>
</evidence>
<dbReference type="Gene3D" id="1.10.357.10">
    <property type="entry name" value="Tetracycline Repressor, domain 2"/>
    <property type="match status" value="1"/>
</dbReference>
<reference evidence="7" key="1">
    <citation type="submission" date="2016-06" db="EMBL/GenBank/DDBJ databases">
        <title>Complete genome sequence of Actinoalloteichus fjordicus DSM 46855 (=ADI127-17), type strain of the new species Actinoalloteichus fjordicus.</title>
        <authorList>
            <person name="Ruckert C."/>
            <person name="Nouioui I."/>
            <person name="Willmese J."/>
            <person name="van Wezel G."/>
            <person name="Klenk H.-P."/>
            <person name="Kalinowski J."/>
            <person name="Zotchev S.B."/>
        </authorList>
    </citation>
    <scope>NUCLEOTIDE SEQUENCE [LARGE SCALE GENOMIC DNA]</scope>
    <source>
        <strain evidence="7">ADI127-7</strain>
    </source>
</reference>
<dbReference type="AlphaFoldDB" id="A0AAC9PSP7"/>
<proteinExistence type="predicted"/>
<feature type="domain" description="HTH tetR-type" evidence="5">
    <location>
        <begin position="5"/>
        <end position="65"/>
    </location>
</feature>
<dbReference type="InterPro" id="IPR036271">
    <property type="entry name" value="Tet_transcr_reg_TetR-rel_C_sf"/>
</dbReference>
<dbReference type="Proteomes" id="UP000185511">
    <property type="component" value="Chromosome"/>
</dbReference>
<dbReference type="PROSITE" id="PS50977">
    <property type="entry name" value="HTH_TETR_2"/>
    <property type="match status" value="1"/>
</dbReference>
<keyword evidence="2 4" id="KW-0238">DNA-binding</keyword>
<gene>
    <name evidence="6" type="ORF">UA74_16615</name>
</gene>
<dbReference type="InterPro" id="IPR004111">
    <property type="entry name" value="Repressor_TetR_C"/>
</dbReference>
<keyword evidence="3" id="KW-0804">Transcription</keyword>
<dbReference type="InterPro" id="IPR001647">
    <property type="entry name" value="HTH_TetR"/>
</dbReference>
<accession>A0AAC9PSP7</accession>
<dbReference type="GO" id="GO:0045892">
    <property type="term" value="P:negative regulation of DNA-templated transcription"/>
    <property type="evidence" value="ECO:0007669"/>
    <property type="project" value="InterPro"/>
</dbReference>
<dbReference type="InterPro" id="IPR009057">
    <property type="entry name" value="Homeodomain-like_sf"/>
</dbReference>
<dbReference type="EMBL" id="CP016076">
    <property type="protein sequence ID" value="APU15353.1"/>
    <property type="molecule type" value="Genomic_DNA"/>
</dbReference>
<dbReference type="Pfam" id="PF00440">
    <property type="entry name" value="TetR_N"/>
    <property type="match status" value="1"/>
</dbReference>
<dbReference type="GO" id="GO:0003677">
    <property type="term" value="F:DNA binding"/>
    <property type="evidence" value="ECO:0007669"/>
    <property type="project" value="UniProtKB-UniRule"/>
</dbReference>
<keyword evidence="1" id="KW-0805">Transcription regulation</keyword>
<dbReference type="SUPFAM" id="SSF46689">
    <property type="entry name" value="Homeodomain-like"/>
    <property type="match status" value="1"/>
</dbReference>
<evidence type="ECO:0000256" key="1">
    <source>
        <dbReference type="ARBA" id="ARBA00023015"/>
    </source>
</evidence>
<dbReference type="RefSeq" id="WP_075764843.1">
    <property type="nucleotide sequence ID" value="NZ_CP016076.1"/>
</dbReference>
<evidence type="ECO:0000313" key="6">
    <source>
        <dbReference type="EMBL" id="APU15353.1"/>
    </source>
</evidence>
<organism evidence="6 7">
    <name type="scientific">Actinoalloteichus fjordicus</name>
    <dbReference type="NCBI Taxonomy" id="1612552"/>
    <lineage>
        <taxon>Bacteria</taxon>
        <taxon>Bacillati</taxon>
        <taxon>Actinomycetota</taxon>
        <taxon>Actinomycetes</taxon>
        <taxon>Pseudonocardiales</taxon>
        <taxon>Pseudonocardiaceae</taxon>
        <taxon>Actinoalloteichus</taxon>
    </lineage>
</organism>
<evidence type="ECO:0000256" key="3">
    <source>
        <dbReference type="ARBA" id="ARBA00023163"/>
    </source>
</evidence>
<keyword evidence="7" id="KW-1185">Reference proteome</keyword>
<dbReference type="Pfam" id="PF02909">
    <property type="entry name" value="TetR_C_1"/>
    <property type="match status" value="1"/>
</dbReference>
<dbReference type="KEGG" id="acad:UA74_16615"/>